<dbReference type="STRING" id="1656094.BFC18_14930"/>
<dbReference type="InterPro" id="IPR010344">
    <property type="entry name" value="YbjH"/>
</dbReference>
<proteinExistence type="predicted"/>
<dbReference type="EMBL" id="MDHN01000029">
    <property type="protein sequence ID" value="OFC70505.1"/>
    <property type="molecule type" value="Genomic_DNA"/>
</dbReference>
<evidence type="ECO:0000313" key="2">
    <source>
        <dbReference type="Proteomes" id="UP000175691"/>
    </source>
</evidence>
<accession>A0A1E7ZAE5</accession>
<dbReference type="Proteomes" id="UP000175691">
    <property type="component" value="Unassembled WGS sequence"/>
</dbReference>
<name>A0A1E7ZAE5_9ALTE</name>
<comment type="caution">
    <text evidence="1">The sequence shown here is derived from an EMBL/GenBank/DDBJ whole genome shotgun (WGS) entry which is preliminary data.</text>
</comment>
<dbReference type="OrthoDB" id="19542at2"/>
<evidence type="ECO:0000313" key="1">
    <source>
        <dbReference type="EMBL" id="OFC70505.1"/>
    </source>
</evidence>
<organism evidence="1 2">
    <name type="scientific">Alteromonas confluentis</name>
    <dbReference type="NCBI Taxonomy" id="1656094"/>
    <lineage>
        <taxon>Bacteria</taxon>
        <taxon>Pseudomonadati</taxon>
        <taxon>Pseudomonadota</taxon>
        <taxon>Gammaproteobacteria</taxon>
        <taxon>Alteromonadales</taxon>
        <taxon>Alteromonadaceae</taxon>
        <taxon>Alteromonas/Salinimonas group</taxon>
        <taxon>Alteromonas</taxon>
    </lineage>
</organism>
<dbReference type="AlphaFoldDB" id="A0A1E7ZAE5"/>
<protein>
    <submittedName>
        <fullName evidence="1">Polysaccharide biosynthesis protein</fullName>
    </submittedName>
</protein>
<keyword evidence="2" id="KW-1185">Reference proteome</keyword>
<dbReference type="Pfam" id="PF06082">
    <property type="entry name" value="YjbH"/>
    <property type="match status" value="1"/>
</dbReference>
<sequence length="663" mass="75125">MVQGGTGLIQTPTSRMGEVGDLYMNYTDNNEYRFWSVNLQLFDWMQATARYTDVRTRLYSDVPSFSGDQTLKDKGLDVKFRLLEEGYYFPEVSLGFRDFGGTGFFESEYVTASKAYGPFDFHLGLGWGYMGTADDITNPFCKIRDSYCDRPSGFSGRGGKIDYDQFFKGPMAVFGGVEYQTPWEPLRLKLEFEGNNYQYDRAGALEQDSRWNLGAVYRWNNFDFTANYQRGNTFGFGVTYHFNMNTAKQVKFDDPPREIVDAKPAASLAELNKSRLYRSLAYDGGFILTDASVEEDEAIFYGNQIAYRNKAEAVNRIGRIAASELPESVKSYHIVENAGRLPMVDTVIDADAFKVAAKYEDIEADITQTYTRVAPSEDVLEKYEPNRTNGFFKGVDFFYTQSFGNPEDFYLYQGGLIFSGGYAFNENWAAVSSVRATLLDNFDKFSFRIDQDTSTLPRVRTMVREYVSNDLWLDTAILQWNDRLSDNVFAQAYGGYLETMFGGIGGEVLWQPVDSRIAFGVDVNYAKQRDYDEPFDFFDYDVITGHVSAYWQPEFLPDTMLTVSAGQFLAKDKGVNIDFAKRFDSGIIVGAYAAITNVSSEEYGEGSFTKGFYISVPLDLFTLMPSKGRGSFPWVPISRDGGQMLKRPGRLIDFTGPRSSFFD</sequence>
<gene>
    <name evidence="1" type="ORF">BFC18_14930</name>
</gene>
<reference evidence="1 2" key="1">
    <citation type="submission" date="2016-08" db="EMBL/GenBank/DDBJ databases">
        <authorList>
            <person name="Seilhamer J.J."/>
        </authorList>
    </citation>
    <scope>NUCLEOTIDE SEQUENCE [LARGE SCALE GENOMIC DNA]</scope>
    <source>
        <strain evidence="1 2">KCTC 42603</strain>
    </source>
</reference>